<organism evidence="1 2">
    <name type="scientific">Candidatus Argoarchaeum ethanivorans</name>
    <dbReference type="NCBI Taxonomy" id="2608793"/>
    <lineage>
        <taxon>Archaea</taxon>
        <taxon>Methanobacteriati</taxon>
        <taxon>Methanobacteriota</taxon>
        <taxon>Stenosarchaea group</taxon>
        <taxon>Methanomicrobia</taxon>
        <taxon>Methanosarcinales</taxon>
        <taxon>Methanosarcinales incertae sedis</taxon>
        <taxon>GOM Arc I cluster</taxon>
        <taxon>Candidatus Argoarchaeum</taxon>
    </lineage>
</organism>
<dbReference type="EMBL" id="RPGO01000018">
    <property type="protein sequence ID" value="RZB31130.1"/>
    <property type="molecule type" value="Genomic_DNA"/>
</dbReference>
<comment type="caution">
    <text evidence="1">The sequence shown here is derived from an EMBL/GenBank/DDBJ whole genome shotgun (WGS) entry which is preliminary data.</text>
</comment>
<accession>A0A8B3S4M5</accession>
<dbReference type="InterPro" id="IPR036410">
    <property type="entry name" value="HSP_DnaJ_Cys-rich_dom_sf"/>
</dbReference>
<evidence type="ECO:0008006" key="3">
    <source>
        <dbReference type="Google" id="ProtNLM"/>
    </source>
</evidence>
<dbReference type="SUPFAM" id="SSF57938">
    <property type="entry name" value="DnaJ/Hsp40 cysteine-rich domain"/>
    <property type="match status" value="1"/>
</dbReference>
<dbReference type="Proteomes" id="UP000291831">
    <property type="component" value="Unassembled WGS sequence"/>
</dbReference>
<dbReference type="Gene3D" id="6.20.20.10">
    <property type="match status" value="1"/>
</dbReference>
<protein>
    <recommendedName>
        <fullName evidence="3">CR-type domain-containing protein</fullName>
    </recommendedName>
</protein>
<sequence>MPAKPGHTQKRDSLLNQKANLTASCEGDGTITSKVTCDLCGGDGKVAFGLLPCPDCGGRGYKMVKQTCPTCNGRGYVTYRVPLAEALIEEFI</sequence>
<evidence type="ECO:0000313" key="1">
    <source>
        <dbReference type="EMBL" id="RZB31130.1"/>
    </source>
</evidence>
<reference evidence="2" key="1">
    <citation type="submission" date="2019-01" db="EMBL/GenBank/DDBJ databases">
        <title>Anaerobic oxidation of ethane by archaea from a marine hydrocarbon seep.</title>
        <authorList>
            <person name="Musat F."/>
        </authorList>
    </citation>
    <scope>NUCLEOTIDE SEQUENCE [LARGE SCALE GENOMIC DNA]</scope>
</reference>
<proteinExistence type="predicted"/>
<dbReference type="AlphaFoldDB" id="A0A8B3S4M5"/>
<evidence type="ECO:0000313" key="2">
    <source>
        <dbReference type="Proteomes" id="UP000291831"/>
    </source>
</evidence>
<gene>
    <name evidence="1" type="ORF">AEth_00767</name>
</gene>
<name>A0A8B3S4M5_9EURY</name>